<organism evidence="5 6">
    <name type="scientific">Thiohalorhabdus methylotrophus</name>
    <dbReference type="NCBI Taxonomy" id="3242694"/>
    <lineage>
        <taxon>Bacteria</taxon>
        <taxon>Pseudomonadati</taxon>
        <taxon>Pseudomonadota</taxon>
        <taxon>Gammaproteobacteria</taxon>
        <taxon>Thiohalorhabdales</taxon>
        <taxon>Thiohalorhabdaceae</taxon>
        <taxon>Thiohalorhabdus</taxon>
    </lineage>
</organism>
<dbReference type="Pfam" id="PF05157">
    <property type="entry name" value="MshEN"/>
    <property type="match status" value="1"/>
</dbReference>
<keyword evidence="2" id="KW-0547">Nucleotide-binding</keyword>
<dbReference type="Proteomes" id="UP001575181">
    <property type="component" value="Unassembled WGS sequence"/>
</dbReference>
<keyword evidence="3" id="KW-0067">ATP-binding</keyword>
<dbReference type="Gene3D" id="3.30.300.160">
    <property type="entry name" value="Type II secretion system, protein E, N-terminal domain"/>
    <property type="match status" value="1"/>
</dbReference>
<accession>A0ABV4U0M2</accession>
<keyword evidence="6" id="KW-1185">Reference proteome</keyword>
<dbReference type="PROSITE" id="PS00662">
    <property type="entry name" value="T2SP_E"/>
    <property type="match status" value="1"/>
</dbReference>
<proteinExistence type="inferred from homology"/>
<evidence type="ECO:0000256" key="2">
    <source>
        <dbReference type="ARBA" id="ARBA00022741"/>
    </source>
</evidence>
<dbReference type="CDD" id="cd01129">
    <property type="entry name" value="PulE-GspE-like"/>
    <property type="match status" value="1"/>
</dbReference>
<dbReference type="PANTHER" id="PTHR30258">
    <property type="entry name" value="TYPE II SECRETION SYSTEM PROTEIN GSPE-RELATED"/>
    <property type="match status" value="1"/>
</dbReference>
<dbReference type="InterPro" id="IPR001482">
    <property type="entry name" value="T2SS/T4SS_dom"/>
</dbReference>
<reference evidence="5 6" key="1">
    <citation type="submission" date="2024-08" db="EMBL/GenBank/DDBJ databases">
        <title>Whole-genome sequencing of halo(alkali)philic microorganisms from hypersaline lakes.</title>
        <authorList>
            <person name="Sorokin D.Y."/>
            <person name="Merkel A.Y."/>
            <person name="Messina E."/>
            <person name="Yakimov M."/>
        </authorList>
    </citation>
    <scope>NUCLEOTIDE SEQUENCE [LARGE SCALE GENOMIC DNA]</scope>
    <source>
        <strain evidence="5 6">Cl-TMA</strain>
    </source>
</reference>
<dbReference type="InterPro" id="IPR007831">
    <property type="entry name" value="T2SS_GspE_N"/>
</dbReference>
<comment type="caution">
    <text evidence="5">The sequence shown here is derived from an EMBL/GenBank/DDBJ whole genome shotgun (WGS) entry which is preliminary data.</text>
</comment>
<evidence type="ECO:0000256" key="3">
    <source>
        <dbReference type="ARBA" id="ARBA00022840"/>
    </source>
</evidence>
<dbReference type="PANTHER" id="PTHR30258:SF29">
    <property type="entry name" value="MSHA PILUS ASSEMBLY ATPASE MSHE"/>
    <property type="match status" value="1"/>
</dbReference>
<dbReference type="Gene3D" id="3.30.450.90">
    <property type="match status" value="1"/>
</dbReference>
<dbReference type="Gene3D" id="3.40.50.300">
    <property type="entry name" value="P-loop containing nucleotide triphosphate hydrolases"/>
    <property type="match status" value="1"/>
</dbReference>
<dbReference type="EMBL" id="JBGUAW010000012">
    <property type="protein sequence ID" value="MFA9462293.1"/>
    <property type="molecule type" value="Genomic_DNA"/>
</dbReference>
<evidence type="ECO:0000313" key="5">
    <source>
        <dbReference type="EMBL" id="MFA9462293.1"/>
    </source>
</evidence>
<dbReference type="RefSeq" id="WP_373657083.1">
    <property type="nucleotide sequence ID" value="NZ_JBGUAW010000012.1"/>
</dbReference>
<evidence type="ECO:0000313" key="6">
    <source>
        <dbReference type="Proteomes" id="UP001575181"/>
    </source>
</evidence>
<dbReference type="InterPro" id="IPR027417">
    <property type="entry name" value="P-loop_NTPase"/>
</dbReference>
<evidence type="ECO:0000259" key="4">
    <source>
        <dbReference type="PROSITE" id="PS00662"/>
    </source>
</evidence>
<protein>
    <submittedName>
        <fullName evidence="5">GspE/PulE family protein</fullName>
    </submittedName>
</protein>
<name>A0ABV4U0M2_9GAMM</name>
<feature type="domain" description="Bacterial type II secretion system protein E" evidence="4">
    <location>
        <begin position="381"/>
        <end position="395"/>
    </location>
</feature>
<dbReference type="InterPro" id="IPR037257">
    <property type="entry name" value="T2SS_E_N_sf"/>
</dbReference>
<sequence length="573" mass="63041">MAKLKKIRLGDLLVQEGIISEAQLGEALRIQKESGRKLGQIFVEQNLISEKKLLAFVADQLDIDHIDLSQYRLDSEAAQALSEAQARRFRALPLKRKANGEYQVAMADPTNIMAVDRLERILGAEVEPAVVAEEALLRALDRVFTHNQEMSSLADEIGDELGADEGQGLLEVRPGSEDAPVARLINTLFTQAVRSGASDIHVEPDENALRIRIRLDGVLQEQMKAERRVASAVISRLKLMGELDIAERRLPQDGRFQITVEGHRIDVRLSTMPTSHGEAAVMRLLDQSAGLIGLAQLGMDEPVRERFQHLIRAPHGIVLVTGPTGSGKTTTLYAALKAINDIGQKIITVEDPVEYQLPLINQVQVRPQIDLTFARVLRSVLRQDPDTVMVGEIRDHETGSIAIRAALTGHLVFSTLHTNDAPSTATRLIDMGVEPFLVASSLRGVVAQRLVRRICESCKEAEHPSETVLAGLRVDPAEAAGITFYHGTGCAECNNTGYRGRVGLYELMEVDGRVRDAIGRNDRQALDRALERQDSHKSLRESGLEKVRAGVTSLEEVLRVTAEDREMAEPGTV</sequence>
<gene>
    <name evidence="5" type="ORF">ACERLL_15875</name>
</gene>
<dbReference type="SMART" id="SM00382">
    <property type="entry name" value="AAA"/>
    <property type="match status" value="1"/>
</dbReference>
<dbReference type="Pfam" id="PF00437">
    <property type="entry name" value="T2SSE"/>
    <property type="match status" value="1"/>
</dbReference>
<dbReference type="SUPFAM" id="SSF52540">
    <property type="entry name" value="P-loop containing nucleoside triphosphate hydrolases"/>
    <property type="match status" value="1"/>
</dbReference>
<dbReference type="SUPFAM" id="SSF160246">
    <property type="entry name" value="EspE N-terminal domain-like"/>
    <property type="match status" value="1"/>
</dbReference>
<comment type="similarity">
    <text evidence="1">Belongs to the GSP E family.</text>
</comment>
<dbReference type="InterPro" id="IPR003593">
    <property type="entry name" value="AAA+_ATPase"/>
</dbReference>
<evidence type="ECO:0000256" key="1">
    <source>
        <dbReference type="ARBA" id="ARBA00006611"/>
    </source>
</evidence>